<dbReference type="Proteomes" id="UP001056384">
    <property type="component" value="Chromosome 3"/>
</dbReference>
<dbReference type="AlphaFoldDB" id="A0A9Q9EIQ8"/>
<evidence type="ECO:0000256" key="1">
    <source>
        <dbReference type="ARBA" id="ARBA00001974"/>
    </source>
</evidence>
<keyword evidence="6" id="KW-0503">Monooxygenase</keyword>
<dbReference type="InterPro" id="IPR002938">
    <property type="entry name" value="FAD-bd"/>
</dbReference>
<dbReference type="PRINTS" id="PR00420">
    <property type="entry name" value="RNGMNOXGNASE"/>
</dbReference>
<name>A0A9Q9EIQ8_9PEZI</name>
<dbReference type="GO" id="GO:0004497">
    <property type="term" value="F:monooxygenase activity"/>
    <property type="evidence" value="ECO:0007669"/>
    <property type="project" value="UniProtKB-KW"/>
</dbReference>
<evidence type="ECO:0000256" key="2">
    <source>
        <dbReference type="ARBA" id="ARBA00007992"/>
    </source>
</evidence>
<protein>
    <submittedName>
        <fullName evidence="8">FAD-binding domain, FAD/NAD(P)-binding domain superfamily</fullName>
    </submittedName>
</protein>
<dbReference type="PANTHER" id="PTHR13789">
    <property type="entry name" value="MONOOXYGENASE"/>
    <property type="match status" value="1"/>
</dbReference>
<evidence type="ECO:0000313" key="9">
    <source>
        <dbReference type="Proteomes" id="UP001056384"/>
    </source>
</evidence>
<keyword evidence="5" id="KW-0560">Oxidoreductase</keyword>
<organism evidence="8 9">
    <name type="scientific">Septoria linicola</name>
    <dbReference type="NCBI Taxonomy" id="215465"/>
    <lineage>
        <taxon>Eukaryota</taxon>
        <taxon>Fungi</taxon>
        <taxon>Dikarya</taxon>
        <taxon>Ascomycota</taxon>
        <taxon>Pezizomycotina</taxon>
        <taxon>Dothideomycetes</taxon>
        <taxon>Dothideomycetidae</taxon>
        <taxon>Mycosphaerellales</taxon>
        <taxon>Mycosphaerellaceae</taxon>
        <taxon>Septoria</taxon>
    </lineage>
</organism>
<dbReference type="GO" id="GO:0071949">
    <property type="term" value="F:FAD binding"/>
    <property type="evidence" value="ECO:0007669"/>
    <property type="project" value="InterPro"/>
</dbReference>
<evidence type="ECO:0000256" key="3">
    <source>
        <dbReference type="ARBA" id="ARBA00022630"/>
    </source>
</evidence>
<gene>
    <name evidence="8" type="ORF">Slin15195_G046780</name>
</gene>
<dbReference type="EMBL" id="CP099420">
    <property type="protein sequence ID" value="USW51359.1"/>
    <property type="molecule type" value="Genomic_DNA"/>
</dbReference>
<evidence type="ECO:0000256" key="4">
    <source>
        <dbReference type="ARBA" id="ARBA00022827"/>
    </source>
</evidence>
<keyword evidence="9" id="KW-1185">Reference proteome</keyword>
<feature type="domain" description="FAD-binding" evidence="7">
    <location>
        <begin position="196"/>
        <end position="308"/>
    </location>
</feature>
<comment type="similarity">
    <text evidence="2">Belongs to the paxM FAD-dependent monooxygenase family.</text>
</comment>
<evidence type="ECO:0000256" key="5">
    <source>
        <dbReference type="ARBA" id="ARBA00023002"/>
    </source>
</evidence>
<proteinExistence type="inferred from homology"/>
<dbReference type="Pfam" id="PF01494">
    <property type="entry name" value="FAD_binding_3"/>
    <property type="match status" value="1"/>
</dbReference>
<evidence type="ECO:0000259" key="7">
    <source>
        <dbReference type="Pfam" id="PF01494"/>
    </source>
</evidence>
<keyword evidence="4" id="KW-0274">FAD</keyword>
<dbReference type="PANTHER" id="PTHR13789:SF315">
    <property type="entry name" value="FAD-DEPENDENT MONOOXYGENASE MDPD"/>
    <property type="match status" value="1"/>
</dbReference>
<dbReference type="InterPro" id="IPR050493">
    <property type="entry name" value="FAD-dep_Monooxygenase_BioMet"/>
</dbReference>
<sequence length="395" mass="43112">MTVENSLDIVIVGAGLGGLAAAYRSAQVGHKVQLFEARSSLGPRGGGIKVRPNASRFLLDWGLQQDIEAISNIAVCTNYRNGVTGDVLLRTEPRTAASGYADFGTLRDEAQQMFLRRANEAGAHIAFGVSVVSVSESDQGATVHLGSGPSPGPQLGTAILHQVLLDESDLLTDPDTKCLVSSTDLNVFTATDGAGYVVCKFQPWTRRYNVLFGVPDTQTSNVRLWEETRHLDTVRQHFRDWNPALKAVLGMVKSCNRWRVTQMPELASWASQGGRLFLLGDSAHAMFPDAAQGFSQTIEDIAALSYLLKHTSFGLPRISAFARANSLAFQGGFEAQRVKAKVPDPAQQVDLNDIEPDRDADFADPAFLKWVFSYDAVEEVQLYIAELHSSWLLMP</sequence>
<dbReference type="SUPFAM" id="SSF51905">
    <property type="entry name" value="FAD/NAD(P)-binding domain"/>
    <property type="match status" value="1"/>
</dbReference>
<evidence type="ECO:0000313" key="8">
    <source>
        <dbReference type="EMBL" id="USW51359.1"/>
    </source>
</evidence>
<comment type="cofactor">
    <cofactor evidence="1">
        <name>FAD</name>
        <dbReference type="ChEBI" id="CHEBI:57692"/>
    </cofactor>
</comment>
<evidence type="ECO:0000256" key="6">
    <source>
        <dbReference type="ARBA" id="ARBA00023033"/>
    </source>
</evidence>
<dbReference type="Gene3D" id="3.50.50.60">
    <property type="entry name" value="FAD/NAD(P)-binding domain"/>
    <property type="match status" value="2"/>
</dbReference>
<accession>A0A9Q9EIQ8</accession>
<dbReference type="Pfam" id="PF13450">
    <property type="entry name" value="NAD_binding_8"/>
    <property type="match status" value="1"/>
</dbReference>
<dbReference type="InterPro" id="IPR036188">
    <property type="entry name" value="FAD/NAD-bd_sf"/>
</dbReference>
<keyword evidence="3" id="KW-0285">Flavoprotein</keyword>
<reference evidence="8" key="1">
    <citation type="submission" date="2022-06" db="EMBL/GenBank/DDBJ databases">
        <title>Complete genome sequences of two strains of the flax pathogen Septoria linicola.</title>
        <authorList>
            <person name="Lapalu N."/>
            <person name="Simon A."/>
            <person name="Demenou B."/>
            <person name="Paumier D."/>
            <person name="Guillot M.-P."/>
            <person name="Gout L."/>
            <person name="Valade R."/>
        </authorList>
    </citation>
    <scope>NUCLEOTIDE SEQUENCE</scope>
    <source>
        <strain evidence="8">SE15195</strain>
    </source>
</reference>